<reference evidence="3" key="1">
    <citation type="journal article" date="2019" name="Int. J. Syst. Evol. Microbiol.">
        <title>The Global Catalogue of Microorganisms (GCM) 10K type strain sequencing project: providing services to taxonomists for standard genome sequencing and annotation.</title>
        <authorList>
            <consortium name="The Broad Institute Genomics Platform"/>
            <consortium name="The Broad Institute Genome Sequencing Center for Infectious Disease"/>
            <person name="Wu L."/>
            <person name="Ma J."/>
        </authorList>
    </citation>
    <scope>NUCLEOTIDE SEQUENCE [LARGE SCALE GENOMIC DNA]</scope>
    <source>
        <strain evidence="3">KACC 11299</strain>
    </source>
</reference>
<organism evidence="2 3">
    <name type="scientific">Sporosarcina koreensis</name>
    <dbReference type="NCBI Taxonomy" id="334735"/>
    <lineage>
        <taxon>Bacteria</taxon>
        <taxon>Bacillati</taxon>
        <taxon>Bacillota</taxon>
        <taxon>Bacilli</taxon>
        <taxon>Bacillales</taxon>
        <taxon>Caryophanaceae</taxon>
        <taxon>Sporosarcina</taxon>
    </lineage>
</organism>
<accession>A0ABW0U0U6</accession>
<gene>
    <name evidence="2" type="ORF">ACFPTP_11285</name>
</gene>
<dbReference type="EMBL" id="JBHSNP010000025">
    <property type="protein sequence ID" value="MFC5603804.1"/>
    <property type="molecule type" value="Genomic_DNA"/>
</dbReference>
<evidence type="ECO:0000313" key="2">
    <source>
        <dbReference type="EMBL" id="MFC5603804.1"/>
    </source>
</evidence>
<dbReference type="Proteomes" id="UP001596071">
    <property type="component" value="Unassembled WGS sequence"/>
</dbReference>
<dbReference type="RefSeq" id="WP_381444878.1">
    <property type="nucleotide sequence ID" value="NZ_JBHSNP010000025.1"/>
</dbReference>
<feature type="signal peptide" evidence="1">
    <location>
        <begin position="1"/>
        <end position="20"/>
    </location>
</feature>
<dbReference type="InterPro" id="IPR011042">
    <property type="entry name" value="6-blade_b-propeller_TolB-like"/>
</dbReference>
<proteinExistence type="predicted"/>
<evidence type="ECO:0000256" key="1">
    <source>
        <dbReference type="SAM" id="SignalP"/>
    </source>
</evidence>
<dbReference type="PANTHER" id="PTHR36842">
    <property type="entry name" value="PROTEIN TOLB HOMOLOG"/>
    <property type="match status" value="1"/>
</dbReference>
<keyword evidence="1" id="KW-0732">Signal</keyword>
<dbReference type="PANTHER" id="PTHR36842:SF1">
    <property type="entry name" value="PROTEIN TOLB"/>
    <property type="match status" value="1"/>
</dbReference>
<dbReference type="Gene3D" id="2.120.10.30">
    <property type="entry name" value="TolB, C-terminal domain"/>
    <property type="match status" value="2"/>
</dbReference>
<evidence type="ECO:0000313" key="3">
    <source>
        <dbReference type="Proteomes" id="UP001596071"/>
    </source>
</evidence>
<sequence length="419" mass="46619">MRFIQILFVLFLLSPPTIHAETDAYPVKVAFTRDGYLWIKNDGHEEKITNDKAIYSNTPQWSFDGKMLVYEKMVAGSIGNPNGTSNELWVYDTVTKKHQKIFYDGYNPQWSPTENIVAFTAGDAPGGILNISDLDGFYNIALGVGNYVWQPDGKGFIASSVASIRPDGWTHTILYTVSIEQGYKDVPLMNNGKRLFVIPKEVGIDDVKVIAIGTEKLKFSPDGKWISFVISPTASWAMDSDMLAVISADGKDFEVIDEVILEFTPKWALTKNLLGYIAGGGRIVFGFKNKDLKVTELPASRSVDLTPAHYADIGFTWVDDNSLIVSRVPETEWSNAPAKRPKPVLYFVTLAGQRQVKVTDPPKGEGDFNPMFLPSINKITWLRKSDFVAAAGDLWIAEPDGKNAEILIHGIELYAFYLT</sequence>
<protein>
    <submittedName>
        <fullName evidence="2">TolB domain-containing protein</fullName>
    </submittedName>
</protein>
<comment type="caution">
    <text evidence="2">The sequence shown here is derived from an EMBL/GenBank/DDBJ whole genome shotgun (WGS) entry which is preliminary data.</text>
</comment>
<name>A0ABW0U0U6_9BACL</name>
<feature type="chain" id="PRO_5046871812" evidence="1">
    <location>
        <begin position="21"/>
        <end position="419"/>
    </location>
</feature>
<keyword evidence="3" id="KW-1185">Reference proteome</keyword>
<dbReference type="SUPFAM" id="SSF82171">
    <property type="entry name" value="DPP6 N-terminal domain-like"/>
    <property type="match status" value="1"/>
</dbReference>